<dbReference type="InterPro" id="IPR036388">
    <property type="entry name" value="WH-like_DNA-bd_sf"/>
</dbReference>
<dbReference type="Pfam" id="PF00126">
    <property type="entry name" value="HTH_1"/>
    <property type="match status" value="1"/>
</dbReference>
<evidence type="ECO:0000259" key="5">
    <source>
        <dbReference type="PROSITE" id="PS50931"/>
    </source>
</evidence>
<comment type="similarity">
    <text evidence="1">Belongs to the LysR transcriptional regulatory family.</text>
</comment>
<feature type="domain" description="HTH lysR-type" evidence="5">
    <location>
        <begin position="1"/>
        <end position="43"/>
    </location>
</feature>
<evidence type="ECO:0000256" key="1">
    <source>
        <dbReference type="ARBA" id="ARBA00009437"/>
    </source>
</evidence>
<dbReference type="PRINTS" id="PR00039">
    <property type="entry name" value="HTHLYSR"/>
</dbReference>
<reference evidence="6" key="2">
    <citation type="journal article" date="2021" name="PeerJ">
        <title>Extensive microbial diversity within the chicken gut microbiome revealed by metagenomics and culture.</title>
        <authorList>
            <person name="Gilroy R."/>
            <person name="Ravi A."/>
            <person name="Getino M."/>
            <person name="Pursley I."/>
            <person name="Horton D.L."/>
            <person name="Alikhan N.F."/>
            <person name="Baker D."/>
            <person name="Gharbi K."/>
            <person name="Hall N."/>
            <person name="Watson M."/>
            <person name="Adriaenssens E.M."/>
            <person name="Foster-Nyarko E."/>
            <person name="Jarju S."/>
            <person name="Secka A."/>
            <person name="Antonio M."/>
            <person name="Oren A."/>
            <person name="Chaudhuri R.R."/>
            <person name="La Ragione R."/>
            <person name="Hildebrand F."/>
            <person name="Pallen M.J."/>
        </authorList>
    </citation>
    <scope>NUCLEOTIDE SEQUENCE</scope>
    <source>
        <strain evidence="6">ChiSjej4B22-9803</strain>
    </source>
</reference>
<comment type="caution">
    <text evidence="6">The sequence shown here is derived from an EMBL/GenBank/DDBJ whole genome shotgun (WGS) entry which is preliminary data.</text>
</comment>
<dbReference type="CDD" id="cd05466">
    <property type="entry name" value="PBP2_LTTR_substrate"/>
    <property type="match status" value="1"/>
</dbReference>
<evidence type="ECO:0000256" key="4">
    <source>
        <dbReference type="ARBA" id="ARBA00023163"/>
    </source>
</evidence>
<keyword evidence="3" id="KW-0238">DNA-binding</keyword>
<protein>
    <submittedName>
        <fullName evidence="6">LysR family transcriptional regulator</fullName>
    </submittedName>
</protein>
<dbReference type="PANTHER" id="PTHR30126">
    <property type="entry name" value="HTH-TYPE TRANSCRIPTIONAL REGULATOR"/>
    <property type="match status" value="1"/>
</dbReference>
<dbReference type="Proteomes" id="UP000824111">
    <property type="component" value="Unassembled WGS sequence"/>
</dbReference>
<keyword evidence="2" id="KW-0805">Transcription regulation</keyword>
<reference evidence="6" key="1">
    <citation type="submission" date="2020-10" db="EMBL/GenBank/DDBJ databases">
        <authorList>
            <person name="Gilroy R."/>
        </authorList>
    </citation>
    <scope>NUCLEOTIDE SEQUENCE</scope>
    <source>
        <strain evidence="6">ChiSjej4B22-9803</strain>
    </source>
</reference>
<evidence type="ECO:0000313" key="6">
    <source>
        <dbReference type="EMBL" id="HIU48366.1"/>
    </source>
</evidence>
<dbReference type="SUPFAM" id="SSF53850">
    <property type="entry name" value="Periplasmic binding protein-like II"/>
    <property type="match status" value="1"/>
</dbReference>
<dbReference type="AlphaFoldDB" id="A0A9D1S660"/>
<evidence type="ECO:0000256" key="3">
    <source>
        <dbReference type="ARBA" id="ARBA00023125"/>
    </source>
</evidence>
<dbReference type="GO" id="GO:0000976">
    <property type="term" value="F:transcription cis-regulatory region binding"/>
    <property type="evidence" value="ECO:0007669"/>
    <property type="project" value="TreeGrafter"/>
</dbReference>
<dbReference type="InterPro" id="IPR036390">
    <property type="entry name" value="WH_DNA-bd_sf"/>
</dbReference>
<dbReference type="GO" id="GO:0003700">
    <property type="term" value="F:DNA-binding transcription factor activity"/>
    <property type="evidence" value="ECO:0007669"/>
    <property type="project" value="InterPro"/>
</dbReference>
<name>A0A9D1S660_9FIRM</name>
<proteinExistence type="inferred from homology"/>
<dbReference type="InterPro" id="IPR000847">
    <property type="entry name" value="LysR_HTH_N"/>
</dbReference>
<dbReference type="Gene3D" id="1.10.10.10">
    <property type="entry name" value="Winged helix-like DNA-binding domain superfamily/Winged helix DNA-binding domain"/>
    <property type="match status" value="1"/>
</dbReference>
<evidence type="ECO:0000313" key="7">
    <source>
        <dbReference type="Proteomes" id="UP000824111"/>
    </source>
</evidence>
<keyword evidence="4" id="KW-0804">Transcription</keyword>
<accession>A0A9D1S660</accession>
<dbReference type="Pfam" id="PF03466">
    <property type="entry name" value="LysR_substrate"/>
    <property type="match status" value="1"/>
</dbReference>
<dbReference type="PANTHER" id="PTHR30126:SF40">
    <property type="entry name" value="HTH-TYPE TRANSCRIPTIONAL REGULATOR GLTR"/>
    <property type="match status" value="1"/>
</dbReference>
<dbReference type="Gene3D" id="3.40.190.290">
    <property type="match status" value="1"/>
</dbReference>
<dbReference type="EMBL" id="DVND01000087">
    <property type="protein sequence ID" value="HIU48366.1"/>
    <property type="molecule type" value="Genomic_DNA"/>
</dbReference>
<evidence type="ECO:0000256" key="2">
    <source>
        <dbReference type="ARBA" id="ARBA00023015"/>
    </source>
</evidence>
<gene>
    <name evidence="6" type="ORF">IAB04_03300</name>
</gene>
<sequence>MNISRAAETLNMSQPAVSLAIKELEAFYNTKLFDRIGRRIYLNEAGEKLRTYTYGILDEFAQSISDIRDAHGFISCTIGANATIGECYLSDIVKQLKAAMPALHIVAEIENNRAIEYKLRENKLDFALIDSVVDSPALSAALLFQENMVAVCAPGFMESRKMDIHALAAQPLLLREKGSGCRSCVEAVFSAAGAIPKINAESVSSHVLLSLAASGMGISILPQKLAQPALDSGALTVLHIKNTAFIRTYYLVYLSQKYLTPAVKTCIELVYNYFRNLEL</sequence>
<organism evidence="6 7">
    <name type="scientific">Candidatus Avimonoglobus intestinipullorum</name>
    <dbReference type="NCBI Taxonomy" id="2840699"/>
    <lineage>
        <taxon>Bacteria</taxon>
        <taxon>Bacillati</taxon>
        <taxon>Bacillota</taxon>
        <taxon>Clostridia</taxon>
        <taxon>Eubacteriales</taxon>
        <taxon>Candidatus Avimonoglobus</taxon>
    </lineage>
</organism>
<dbReference type="InterPro" id="IPR005119">
    <property type="entry name" value="LysR_subst-bd"/>
</dbReference>
<dbReference type="SUPFAM" id="SSF46785">
    <property type="entry name" value="Winged helix' DNA-binding domain"/>
    <property type="match status" value="1"/>
</dbReference>
<dbReference type="PROSITE" id="PS50931">
    <property type="entry name" value="HTH_LYSR"/>
    <property type="match status" value="1"/>
</dbReference>